<dbReference type="EMBL" id="MHSA01000012">
    <property type="protein sequence ID" value="OHA34410.1"/>
    <property type="molecule type" value="Genomic_DNA"/>
</dbReference>
<accession>A0A1G2NEA3</accession>
<organism evidence="1 2">
    <name type="scientific">Candidatus Taylorbacteria bacterium RIFCSPLOWO2_01_FULL_48_100</name>
    <dbReference type="NCBI Taxonomy" id="1802322"/>
    <lineage>
        <taxon>Bacteria</taxon>
        <taxon>Candidatus Tayloriibacteriota</taxon>
    </lineage>
</organism>
<protein>
    <submittedName>
        <fullName evidence="1">Uncharacterized protein</fullName>
    </submittedName>
</protein>
<evidence type="ECO:0000313" key="1">
    <source>
        <dbReference type="EMBL" id="OHA34410.1"/>
    </source>
</evidence>
<gene>
    <name evidence="1" type="ORF">A2938_00985</name>
</gene>
<reference evidence="1 2" key="1">
    <citation type="journal article" date="2016" name="Nat. Commun.">
        <title>Thousands of microbial genomes shed light on interconnected biogeochemical processes in an aquifer system.</title>
        <authorList>
            <person name="Anantharaman K."/>
            <person name="Brown C.T."/>
            <person name="Hug L.A."/>
            <person name="Sharon I."/>
            <person name="Castelle C.J."/>
            <person name="Probst A.J."/>
            <person name="Thomas B.C."/>
            <person name="Singh A."/>
            <person name="Wilkins M.J."/>
            <person name="Karaoz U."/>
            <person name="Brodie E.L."/>
            <person name="Williams K.H."/>
            <person name="Hubbard S.S."/>
            <person name="Banfield J.F."/>
        </authorList>
    </citation>
    <scope>NUCLEOTIDE SEQUENCE [LARGE SCALE GENOMIC DNA]</scope>
</reference>
<proteinExistence type="predicted"/>
<name>A0A1G2NEA3_9BACT</name>
<dbReference type="Proteomes" id="UP000177797">
    <property type="component" value="Unassembled WGS sequence"/>
</dbReference>
<sequence length="360" mass="41622">MTELLPAIANQAFQDGYREAYAKELFSSFRNTFASEYLPHRVVFWIEEKNGRAIIRQVKNLRHERKFEDAVVGMTINDLPAIKVLIGNFASGCKLTIARWEIYRDFALSELIEQGRFDYQDLAGDVSLDERKSLIQRGVYPKGDWDFDGILLTHRCPLCGGVFDRTSVLYVSRKPCESCGVETPLGKSRDIIMELISQVRWKRQRITEHWTPSPSGEAGIQHFIDPVANSVAFWPIEQLECNLNFQSVFDWFGGCFDNFKSLYDQSLFRLIVRPELEDIFTACVRKATNGHGEVLVKAIVRVSEQFSPLWLEEQKKNPGNPKIKQMHLDMRVAVETLPILINELILNYRKLNKTERKERK</sequence>
<comment type="caution">
    <text evidence="1">The sequence shown here is derived from an EMBL/GenBank/DDBJ whole genome shotgun (WGS) entry which is preliminary data.</text>
</comment>
<dbReference type="AlphaFoldDB" id="A0A1G2NEA3"/>
<evidence type="ECO:0000313" key="2">
    <source>
        <dbReference type="Proteomes" id="UP000177797"/>
    </source>
</evidence>